<gene>
    <name evidence="1" type="ORF">L873DRAFT_1792305</name>
</gene>
<accession>A0A3N4JDS8</accession>
<dbReference type="Proteomes" id="UP000276215">
    <property type="component" value="Unassembled WGS sequence"/>
</dbReference>
<dbReference type="AlphaFoldDB" id="A0A3N4JDS8"/>
<reference evidence="1 2" key="1">
    <citation type="journal article" date="2018" name="Nat. Ecol. Evol.">
        <title>Pezizomycetes genomes reveal the molecular basis of ectomycorrhizal truffle lifestyle.</title>
        <authorList>
            <person name="Murat C."/>
            <person name="Payen T."/>
            <person name="Noel B."/>
            <person name="Kuo A."/>
            <person name="Morin E."/>
            <person name="Chen J."/>
            <person name="Kohler A."/>
            <person name="Krizsan K."/>
            <person name="Balestrini R."/>
            <person name="Da Silva C."/>
            <person name="Montanini B."/>
            <person name="Hainaut M."/>
            <person name="Levati E."/>
            <person name="Barry K.W."/>
            <person name="Belfiori B."/>
            <person name="Cichocki N."/>
            <person name="Clum A."/>
            <person name="Dockter R.B."/>
            <person name="Fauchery L."/>
            <person name="Guy J."/>
            <person name="Iotti M."/>
            <person name="Le Tacon F."/>
            <person name="Lindquist E.A."/>
            <person name="Lipzen A."/>
            <person name="Malagnac F."/>
            <person name="Mello A."/>
            <person name="Molinier V."/>
            <person name="Miyauchi S."/>
            <person name="Poulain J."/>
            <person name="Riccioni C."/>
            <person name="Rubini A."/>
            <person name="Sitrit Y."/>
            <person name="Splivallo R."/>
            <person name="Traeger S."/>
            <person name="Wang M."/>
            <person name="Zifcakova L."/>
            <person name="Wipf D."/>
            <person name="Zambonelli A."/>
            <person name="Paolocci F."/>
            <person name="Nowrousian M."/>
            <person name="Ottonello S."/>
            <person name="Baldrian P."/>
            <person name="Spatafora J.W."/>
            <person name="Henrissat B."/>
            <person name="Nagy L.G."/>
            <person name="Aury J.M."/>
            <person name="Wincker P."/>
            <person name="Grigoriev I.V."/>
            <person name="Bonfante P."/>
            <person name="Martin F.M."/>
        </authorList>
    </citation>
    <scope>NUCLEOTIDE SEQUENCE [LARGE SCALE GENOMIC DNA]</scope>
    <source>
        <strain evidence="1 2">120613-1</strain>
    </source>
</reference>
<proteinExistence type="predicted"/>
<dbReference type="EMBL" id="ML120426">
    <property type="protein sequence ID" value="RPA95427.1"/>
    <property type="molecule type" value="Genomic_DNA"/>
</dbReference>
<name>A0A3N4JDS8_9PEZI</name>
<evidence type="ECO:0000313" key="1">
    <source>
        <dbReference type="EMBL" id="RPA95427.1"/>
    </source>
</evidence>
<organism evidence="1 2">
    <name type="scientific">Choiromyces venosus 120613-1</name>
    <dbReference type="NCBI Taxonomy" id="1336337"/>
    <lineage>
        <taxon>Eukaryota</taxon>
        <taxon>Fungi</taxon>
        <taxon>Dikarya</taxon>
        <taxon>Ascomycota</taxon>
        <taxon>Pezizomycotina</taxon>
        <taxon>Pezizomycetes</taxon>
        <taxon>Pezizales</taxon>
        <taxon>Tuberaceae</taxon>
        <taxon>Choiromyces</taxon>
    </lineage>
</organism>
<protein>
    <submittedName>
        <fullName evidence="1">Uncharacterized protein</fullName>
    </submittedName>
</protein>
<evidence type="ECO:0000313" key="2">
    <source>
        <dbReference type="Proteomes" id="UP000276215"/>
    </source>
</evidence>
<keyword evidence="2" id="KW-1185">Reference proteome</keyword>
<sequence length="121" mass="12689">MDKSTSTDELPLELKGELDPIRKIVRCWTLDVTQSVMCDASYIVSHLPQGHSLGGACTADQTDIPETLRSAATDDGISEVVSTELEQGAMLVMLGGEPDVPPSINNKATMGIVASEGESGG</sequence>